<dbReference type="InParanoid" id="A0A545ANM9"/>
<reference evidence="8 9" key="1">
    <citation type="submission" date="2019-07" db="EMBL/GenBank/DDBJ databases">
        <title>Cryptosporangium phraense sp. nov., isolated from plant litter.</title>
        <authorList>
            <person name="Suriyachadkun C."/>
        </authorList>
    </citation>
    <scope>NUCLEOTIDE SEQUENCE [LARGE SCALE GENOMIC DNA]</scope>
    <source>
        <strain evidence="8 9">A-T 5661</strain>
    </source>
</reference>
<dbReference type="InterPro" id="IPR042094">
    <property type="entry name" value="T2SS_GspF_sf"/>
</dbReference>
<dbReference type="EMBL" id="VIRS01000016">
    <property type="protein sequence ID" value="TQS42883.1"/>
    <property type="molecule type" value="Genomic_DNA"/>
</dbReference>
<evidence type="ECO:0000313" key="9">
    <source>
        <dbReference type="Proteomes" id="UP000317982"/>
    </source>
</evidence>
<dbReference type="OrthoDB" id="3217742at2"/>
<evidence type="ECO:0000256" key="1">
    <source>
        <dbReference type="ARBA" id="ARBA00004651"/>
    </source>
</evidence>
<accession>A0A545ANM9</accession>
<evidence type="ECO:0000256" key="2">
    <source>
        <dbReference type="ARBA" id="ARBA00022475"/>
    </source>
</evidence>
<evidence type="ECO:0000256" key="5">
    <source>
        <dbReference type="ARBA" id="ARBA00023136"/>
    </source>
</evidence>
<evidence type="ECO:0000259" key="7">
    <source>
        <dbReference type="Pfam" id="PF00482"/>
    </source>
</evidence>
<dbReference type="Gene3D" id="1.20.81.30">
    <property type="entry name" value="Type II secretion system (T2SS), domain F"/>
    <property type="match status" value="1"/>
</dbReference>
<comment type="subcellular location">
    <subcellularLocation>
        <location evidence="1">Cell membrane</location>
        <topology evidence="1">Multi-pass membrane protein</topology>
    </subcellularLocation>
</comment>
<proteinExistence type="predicted"/>
<protein>
    <submittedName>
        <fullName evidence="8">Type II secretion system F family protein</fullName>
    </submittedName>
</protein>
<dbReference type="PANTHER" id="PTHR35007">
    <property type="entry name" value="INTEGRAL MEMBRANE PROTEIN-RELATED"/>
    <property type="match status" value="1"/>
</dbReference>
<feature type="transmembrane region" description="Helical" evidence="6">
    <location>
        <begin position="79"/>
        <end position="104"/>
    </location>
</feature>
<organism evidence="8 9">
    <name type="scientific">Cryptosporangium phraense</name>
    <dbReference type="NCBI Taxonomy" id="2593070"/>
    <lineage>
        <taxon>Bacteria</taxon>
        <taxon>Bacillati</taxon>
        <taxon>Actinomycetota</taxon>
        <taxon>Actinomycetes</taxon>
        <taxon>Cryptosporangiales</taxon>
        <taxon>Cryptosporangiaceae</taxon>
        <taxon>Cryptosporangium</taxon>
    </lineage>
</organism>
<keyword evidence="4 6" id="KW-1133">Transmembrane helix</keyword>
<feature type="transmembrane region" description="Helical" evidence="6">
    <location>
        <begin position="242"/>
        <end position="264"/>
    </location>
</feature>
<gene>
    <name evidence="8" type="ORF">FL583_22835</name>
</gene>
<dbReference type="InterPro" id="IPR018076">
    <property type="entry name" value="T2SS_GspF_dom"/>
</dbReference>
<keyword evidence="2" id="KW-1003">Cell membrane</keyword>
<dbReference type="AlphaFoldDB" id="A0A545ANM9"/>
<comment type="caution">
    <text evidence="8">The sequence shown here is derived from an EMBL/GenBank/DDBJ whole genome shotgun (WGS) entry which is preliminary data.</text>
</comment>
<sequence>MGAALGLAFACGLLLLCGRRSARRRAAGGRGAAASRGLGGYPRRALRRWSRRRGELLGAAGLAGVSPGQLVAAQVGASAAVGAVALLVSGSSSIAVCFAAFGFLGPTALVRRLRTSRARELRDAWPDVVDNLASAVRAGMSLPEAVSAIAERGPVPLRPAFARFAADHRATGQFALCLDRLKDDLADPVADRICEALRVAREVGGTDLGRLLRTLASFLREDARIRAELETRQGWTVNAARLAVAGPWLVLVLLATQSTTLTVFDSGSGRLLLAFGGAVTLAAYRLMLRIGHLPEERRVLG</sequence>
<evidence type="ECO:0000313" key="8">
    <source>
        <dbReference type="EMBL" id="TQS42883.1"/>
    </source>
</evidence>
<feature type="transmembrane region" description="Helical" evidence="6">
    <location>
        <begin position="270"/>
        <end position="288"/>
    </location>
</feature>
<keyword evidence="3 6" id="KW-0812">Transmembrane</keyword>
<dbReference type="PANTHER" id="PTHR35007:SF3">
    <property type="entry name" value="POSSIBLE CONSERVED ALANINE RICH MEMBRANE PROTEIN"/>
    <property type="match status" value="1"/>
</dbReference>
<evidence type="ECO:0000256" key="3">
    <source>
        <dbReference type="ARBA" id="ARBA00022692"/>
    </source>
</evidence>
<feature type="domain" description="Type II secretion system protein GspF" evidence="7">
    <location>
        <begin position="130"/>
        <end position="254"/>
    </location>
</feature>
<evidence type="ECO:0000256" key="6">
    <source>
        <dbReference type="SAM" id="Phobius"/>
    </source>
</evidence>
<name>A0A545ANM9_9ACTN</name>
<dbReference type="GO" id="GO:0005886">
    <property type="term" value="C:plasma membrane"/>
    <property type="evidence" value="ECO:0007669"/>
    <property type="project" value="UniProtKB-SubCell"/>
</dbReference>
<dbReference type="Pfam" id="PF00482">
    <property type="entry name" value="T2SSF"/>
    <property type="match status" value="1"/>
</dbReference>
<evidence type="ECO:0000256" key="4">
    <source>
        <dbReference type="ARBA" id="ARBA00022989"/>
    </source>
</evidence>
<keyword evidence="9" id="KW-1185">Reference proteome</keyword>
<keyword evidence="5 6" id="KW-0472">Membrane</keyword>
<dbReference type="Proteomes" id="UP000317982">
    <property type="component" value="Unassembled WGS sequence"/>
</dbReference>